<dbReference type="InParanoid" id="A0A6J2H8K1"/>
<sequence length="149" mass="16424">MVQATVFLLVLSLALGAHSLSPKKCNLIGHWVNDLGSTMTISAVNGDGVFSGSYLTAVSATTNEIKVSPLQGSLQHKNRKGQPTFGFTVNWTFSDSITVFTGQCFVDKDGKETLRTMWLLRSYVDDIENDWKATMVGTNIFTRVQSQRE</sequence>
<comment type="subcellular location">
    <subcellularLocation>
        <location evidence="1 10">Secreted</location>
    </subcellularLocation>
</comment>
<evidence type="ECO:0000313" key="11">
    <source>
        <dbReference type="Proteomes" id="UP000504627"/>
    </source>
</evidence>
<keyword evidence="6 9" id="KW-1015">Disulfide bond</keyword>
<organism evidence="11 12">
    <name type="scientific">Pipra filicauda</name>
    <name type="common">Wire-tailed manakin</name>
    <dbReference type="NCBI Taxonomy" id="649802"/>
    <lineage>
        <taxon>Eukaryota</taxon>
        <taxon>Metazoa</taxon>
        <taxon>Chordata</taxon>
        <taxon>Craniata</taxon>
        <taxon>Vertebrata</taxon>
        <taxon>Euteleostomi</taxon>
        <taxon>Archelosauria</taxon>
        <taxon>Archosauria</taxon>
        <taxon>Dinosauria</taxon>
        <taxon>Saurischia</taxon>
        <taxon>Theropoda</taxon>
        <taxon>Coelurosauria</taxon>
        <taxon>Aves</taxon>
        <taxon>Neognathae</taxon>
        <taxon>Neoaves</taxon>
        <taxon>Telluraves</taxon>
        <taxon>Australaves</taxon>
        <taxon>Passeriformes</taxon>
        <taxon>Pipridae</taxon>
        <taxon>Pipra</taxon>
    </lineage>
</organism>
<comment type="subunit">
    <text evidence="3 10">Homotetramer.</text>
</comment>
<accession>A0A6J2H8K1</accession>
<dbReference type="InterPro" id="IPR017889">
    <property type="entry name" value="Avidin-like_CS"/>
</dbReference>
<keyword evidence="8 10" id="KW-0092">Biotin</keyword>
<evidence type="ECO:0000256" key="8">
    <source>
        <dbReference type="ARBA" id="ARBA00023267"/>
    </source>
</evidence>
<dbReference type="InterPro" id="IPR051764">
    <property type="entry name" value="Avidin/Streptavidin-rel"/>
</dbReference>
<evidence type="ECO:0000256" key="2">
    <source>
        <dbReference type="ARBA" id="ARBA00006297"/>
    </source>
</evidence>
<gene>
    <name evidence="12" type="primary">LOC113991754</name>
</gene>
<reference evidence="12" key="1">
    <citation type="submission" date="2025-08" db="UniProtKB">
        <authorList>
            <consortium name="RefSeq"/>
        </authorList>
    </citation>
    <scope>IDENTIFICATION</scope>
    <source>
        <tissue evidence="12">Muscle</tissue>
    </source>
</reference>
<dbReference type="InterPro" id="IPR005468">
    <property type="entry name" value="Avidin/str"/>
</dbReference>
<dbReference type="PANTHER" id="PTHR34399">
    <property type="entry name" value="AVIDIN-RELATED"/>
    <property type="match status" value="1"/>
</dbReference>
<feature type="chain" id="PRO_5041480114" description="Avidin" evidence="10">
    <location>
        <begin position="20"/>
        <end position="149"/>
    </location>
</feature>
<keyword evidence="11" id="KW-1185">Reference proteome</keyword>
<proteinExistence type="inferred from homology"/>
<evidence type="ECO:0000256" key="10">
    <source>
        <dbReference type="RuleBase" id="RU369114"/>
    </source>
</evidence>
<dbReference type="PRINTS" id="PR00709">
    <property type="entry name" value="AVIDIN"/>
</dbReference>
<dbReference type="RefSeq" id="XP_027584114.2">
    <property type="nucleotide sequence ID" value="XM_027728313.2"/>
</dbReference>
<evidence type="ECO:0000313" key="12">
    <source>
        <dbReference type="RefSeq" id="XP_027584114.2"/>
    </source>
</evidence>
<dbReference type="PROSITE" id="PS51326">
    <property type="entry name" value="AVIDIN_2"/>
    <property type="match status" value="1"/>
</dbReference>
<evidence type="ECO:0000256" key="4">
    <source>
        <dbReference type="ARBA" id="ARBA00022525"/>
    </source>
</evidence>
<keyword evidence="5 10" id="KW-0732">Signal</keyword>
<dbReference type="AlphaFoldDB" id="A0A6J2H8K1"/>
<dbReference type="SUPFAM" id="SSF50876">
    <property type="entry name" value="Avidin/streptavidin"/>
    <property type="match status" value="1"/>
</dbReference>
<keyword evidence="7 10" id="KW-0325">Glycoprotein</keyword>
<dbReference type="GeneID" id="113991754"/>
<evidence type="ECO:0000256" key="6">
    <source>
        <dbReference type="ARBA" id="ARBA00023157"/>
    </source>
</evidence>
<protein>
    <recommendedName>
        <fullName evidence="10">Avidin</fullName>
    </recommendedName>
</protein>
<dbReference type="Proteomes" id="UP000504627">
    <property type="component" value="Unplaced"/>
</dbReference>
<dbReference type="GO" id="GO:0005576">
    <property type="term" value="C:extracellular region"/>
    <property type="evidence" value="ECO:0007669"/>
    <property type="project" value="UniProtKB-SubCell"/>
</dbReference>
<dbReference type="PANTHER" id="PTHR34399:SF3">
    <property type="entry name" value="AVID PROTEIN-RELATED"/>
    <property type="match status" value="1"/>
</dbReference>
<dbReference type="FunCoup" id="A0A6J2H8K1">
    <property type="interactions" value="1"/>
</dbReference>
<dbReference type="GO" id="GO:0009374">
    <property type="term" value="F:biotin binding"/>
    <property type="evidence" value="ECO:0007669"/>
    <property type="project" value="UniProtKB-UniRule"/>
</dbReference>
<evidence type="ECO:0000256" key="9">
    <source>
        <dbReference type="PIRSR" id="PIRSR605468-51"/>
    </source>
</evidence>
<feature type="disulfide bond" evidence="9">
    <location>
        <begin position="25"/>
        <end position="104"/>
    </location>
</feature>
<comment type="function">
    <text evidence="10">Forms a strong non-covalent specific complex with biotin.</text>
</comment>
<evidence type="ECO:0000256" key="3">
    <source>
        <dbReference type="ARBA" id="ARBA00011881"/>
    </source>
</evidence>
<dbReference type="PROSITE" id="PS00577">
    <property type="entry name" value="AVIDIN_1"/>
    <property type="match status" value="1"/>
</dbReference>
<evidence type="ECO:0000256" key="1">
    <source>
        <dbReference type="ARBA" id="ARBA00004613"/>
    </source>
</evidence>
<feature type="signal peptide" evidence="10">
    <location>
        <begin position="1"/>
        <end position="19"/>
    </location>
</feature>
<keyword evidence="4 10" id="KW-0964">Secreted</keyword>
<evidence type="ECO:0000256" key="5">
    <source>
        <dbReference type="ARBA" id="ARBA00022729"/>
    </source>
</evidence>
<dbReference type="InterPro" id="IPR036896">
    <property type="entry name" value="Avidin-like_sf"/>
</dbReference>
<dbReference type="InterPro" id="IPR005469">
    <property type="entry name" value="Avidin"/>
</dbReference>
<evidence type="ECO:0000256" key="7">
    <source>
        <dbReference type="ARBA" id="ARBA00023180"/>
    </source>
</evidence>
<dbReference type="Pfam" id="PF01382">
    <property type="entry name" value="Avidin"/>
    <property type="match status" value="1"/>
</dbReference>
<dbReference type="Gene3D" id="2.40.128.30">
    <property type="entry name" value="Avidin-like"/>
    <property type="match status" value="1"/>
</dbReference>
<name>A0A6J2H8K1_9PASS</name>
<comment type="similarity">
    <text evidence="2 10">Belongs to the avidin/streptavidin family.</text>
</comment>